<feature type="region of interest" description="Disordered" evidence="1">
    <location>
        <begin position="68"/>
        <end position="92"/>
    </location>
</feature>
<proteinExistence type="predicted"/>
<name>A0A1G7ADX3_9ACTN</name>
<evidence type="ECO:0000313" key="2">
    <source>
        <dbReference type="EMBL" id="SDE12999.1"/>
    </source>
</evidence>
<evidence type="ECO:0000256" key="1">
    <source>
        <dbReference type="SAM" id="MobiDB-lite"/>
    </source>
</evidence>
<reference evidence="2 3" key="1">
    <citation type="submission" date="2016-10" db="EMBL/GenBank/DDBJ databases">
        <authorList>
            <person name="de Groot N.N."/>
        </authorList>
    </citation>
    <scope>NUCLEOTIDE SEQUENCE [LARGE SCALE GENOMIC DNA]</scope>
    <source>
        <strain evidence="2 3">MON 2.2</strain>
    </source>
</reference>
<sequence length="92" mass="9804">MTAQVYLVHVLGDDGHGEFWWAAEGGPEGSSSGTGSCSTTDVEDLVSPITGDLLRWRKRLPWSGVPWHDSDGVALQEPTPAAEPRGSTLAGW</sequence>
<accession>A0A1G7ADX3</accession>
<gene>
    <name evidence="2" type="ORF">SAMN04489747_2585</name>
</gene>
<evidence type="ECO:0000313" key="3">
    <source>
        <dbReference type="Proteomes" id="UP000198546"/>
    </source>
</evidence>
<dbReference type="EMBL" id="LT629688">
    <property type="protein sequence ID" value="SDE12999.1"/>
    <property type="molecule type" value="Genomic_DNA"/>
</dbReference>
<dbReference type="Proteomes" id="UP000198546">
    <property type="component" value="Chromosome i"/>
</dbReference>
<dbReference type="AlphaFoldDB" id="A0A1G7ADX3"/>
<dbReference type="RefSeq" id="WP_090594124.1">
    <property type="nucleotide sequence ID" value="NZ_LT629688.1"/>
</dbReference>
<organism evidence="2 3">
    <name type="scientific">Auraticoccus monumenti</name>
    <dbReference type="NCBI Taxonomy" id="675864"/>
    <lineage>
        <taxon>Bacteria</taxon>
        <taxon>Bacillati</taxon>
        <taxon>Actinomycetota</taxon>
        <taxon>Actinomycetes</taxon>
        <taxon>Propionibacteriales</taxon>
        <taxon>Propionibacteriaceae</taxon>
        <taxon>Auraticoccus</taxon>
    </lineage>
</organism>
<dbReference type="STRING" id="675864.SAMN04489747_2585"/>
<keyword evidence="3" id="KW-1185">Reference proteome</keyword>
<protein>
    <submittedName>
        <fullName evidence="2">Uncharacterized protein</fullName>
    </submittedName>
</protein>